<dbReference type="RefSeq" id="WP_117001597.1">
    <property type="nucleotide sequence ID" value="NZ_BMJS01000003.1"/>
</dbReference>
<comment type="subcellular location">
    <subcellularLocation>
        <location evidence="6">Cytoplasm</location>
    </subcellularLocation>
</comment>
<keyword evidence="6" id="KW-0963">Cytoplasm</keyword>
<dbReference type="EMBL" id="BMJS01000003">
    <property type="protein sequence ID" value="GGF90715.1"/>
    <property type="molecule type" value="Genomic_DNA"/>
</dbReference>
<evidence type="ECO:0000256" key="1">
    <source>
        <dbReference type="ARBA" id="ARBA00010396"/>
    </source>
</evidence>
<dbReference type="SUPFAM" id="SSF53335">
    <property type="entry name" value="S-adenosyl-L-methionine-dependent methyltransferases"/>
    <property type="match status" value="1"/>
</dbReference>
<dbReference type="Pfam" id="PF01795">
    <property type="entry name" value="Methyltransf_5"/>
    <property type="match status" value="1"/>
</dbReference>
<feature type="binding site" evidence="6">
    <location>
        <position position="107"/>
    </location>
    <ligand>
        <name>S-adenosyl-L-methionine</name>
        <dbReference type="ChEBI" id="CHEBI:59789"/>
    </ligand>
</feature>
<dbReference type="OrthoDB" id="9806637at2"/>
<evidence type="ECO:0000256" key="2">
    <source>
        <dbReference type="ARBA" id="ARBA00022552"/>
    </source>
</evidence>
<feature type="binding site" evidence="6">
    <location>
        <position position="100"/>
    </location>
    <ligand>
        <name>S-adenosyl-L-methionine</name>
        <dbReference type="ChEBI" id="CHEBI:59789"/>
    </ligand>
</feature>
<dbReference type="PANTHER" id="PTHR11265">
    <property type="entry name" value="S-ADENOSYL-METHYLTRANSFERASE MRAW"/>
    <property type="match status" value="1"/>
</dbReference>
<evidence type="ECO:0000313" key="8">
    <source>
        <dbReference type="Proteomes" id="UP000636949"/>
    </source>
</evidence>
<dbReference type="Proteomes" id="UP000636949">
    <property type="component" value="Unassembled WGS sequence"/>
</dbReference>
<feature type="binding site" evidence="6">
    <location>
        <position position="78"/>
    </location>
    <ligand>
        <name>S-adenosyl-L-methionine</name>
        <dbReference type="ChEBI" id="CHEBI:59789"/>
    </ligand>
</feature>
<dbReference type="GO" id="GO:0005737">
    <property type="term" value="C:cytoplasm"/>
    <property type="evidence" value="ECO:0007669"/>
    <property type="project" value="UniProtKB-SubCell"/>
</dbReference>
<dbReference type="InterPro" id="IPR023397">
    <property type="entry name" value="SAM-dep_MeTrfase_MraW_recog"/>
</dbReference>
<feature type="binding site" evidence="6">
    <location>
        <position position="49"/>
    </location>
    <ligand>
        <name>S-adenosyl-L-methionine</name>
        <dbReference type="ChEBI" id="CHEBI:59789"/>
    </ligand>
</feature>
<evidence type="ECO:0000256" key="4">
    <source>
        <dbReference type="ARBA" id="ARBA00022679"/>
    </source>
</evidence>
<protein>
    <recommendedName>
        <fullName evidence="6">Ribosomal RNA small subunit methyltransferase H</fullName>
        <ecNumber evidence="6">2.1.1.199</ecNumber>
    </recommendedName>
    <alternativeName>
        <fullName evidence="6">16S rRNA m(4)C1402 methyltransferase</fullName>
    </alternativeName>
    <alternativeName>
        <fullName evidence="6">rRNA (cytosine-N(4)-)-methyltransferase RsmH</fullName>
    </alternativeName>
</protein>
<dbReference type="EC" id="2.1.1.199" evidence="6"/>
<dbReference type="PANTHER" id="PTHR11265:SF0">
    <property type="entry name" value="12S RRNA N4-METHYLCYTIDINE METHYLTRANSFERASE"/>
    <property type="match status" value="1"/>
</dbReference>
<dbReference type="Gene3D" id="1.10.150.170">
    <property type="entry name" value="Putative methyltransferase TM0872, insert domain"/>
    <property type="match status" value="1"/>
</dbReference>
<reference evidence="7" key="1">
    <citation type="journal article" date="2014" name="Int. J. Syst. Evol. Microbiol.">
        <title>Complete genome sequence of Corynebacterium casei LMG S-19264T (=DSM 44701T), isolated from a smear-ripened cheese.</title>
        <authorList>
            <consortium name="US DOE Joint Genome Institute (JGI-PGF)"/>
            <person name="Walter F."/>
            <person name="Albersmeier A."/>
            <person name="Kalinowski J."/>
            <person name="Ruckert C."/>
        </authorList>
    </citation>
    <scope>NUCLEOTIDE SEQUENCE</scope>
    <source>
        <strain evidence="7">CGMCC 1.15758</strain>
    </source>
</reference>
<dbReference type="AlphaFoldDB" id="A0A8J2Z2S7"/>
<evidence type="ECO:0000256" key="6">
    <source>
        <dbReference type="HAMAP-Rule" id="MF_01007"/>
    </source>
</evidence>
<comment type="caution">
    <text evidence="7">The sequence shown here is derived from an EMBL/GenBank/DDBJ whole genome shotgun (WGS) entry which is preliminary data.</text>
</comment>
<dbReference type="PIRSF" id="PIRSF004486">
    <property type="entry name" value="MraW"/>
    <property type="match status" value="1"/>
</dbReference>
<proteinExistence type="inferred from homology"/>
<reference evidence="7" key="2">
    <citation type="submission" date="2020-09" db="EMBL/GenBank/DDBJ databases">
        <authorList>
            <person name="Sun Q."/>
            <person name="Zhou Y."/>
        </authorList>
    </citation>
    <scope>NUCLEOTIDE SEQUENCE</scope>
    <source>
        <strain evidence="7">CGMCC 1.15758</strain>
    </source>
</reference>
<keyword evidence="2 6" id="KW-0698">rRNA processing</keyword>
<feature type="binding site" evidence="6">
    <location>
        <begin position="30"/>
        <end position="32"/>
    </location>
    <ligand>
        <name>S-adenosyl-L-methionine</name>
        <dbReference type="ChEBI" id="CHEBI:59789"/>
    </ligand>
</feature>
<keyword evidence="3 6" id="KW-0489">Methyltransferase</keyword>
<dbReference type="Gene3D" id="3.40.50.150">
    <property type="entry name" value="Vaccinia Virus protein VP39"/>
    <property type="match status" value="1"/>
</dbReference>
<organism evidence="7 8">
    <name type="scientific">Cysteiniphilum litorale</name>
    <dbReference type="NCBI Taxonomy" id="2056700"/>
    <lineage>
        <taxon>Bacteria</taxon>
        <taxon>Pseudomonadati</taxon>
        <taxon>Pseudomonadota</taxon>
        <taxon>Gammaproteobacteria</taxon>
        <taxon>Thiotrichales</taxon>
        <taxon>Fastidiosibacteraceae</taxon>
        <taxon>Cysteiniphilum</taxon>
    </lineage>
</organism>
<keyword evidence="8" id="KW-1185">Reference proteome</keyword>
<keyword evidence="5 6" id="KW-0949">S-adenosyl-L-methionine</keyword>
<evidence type="ECO:0000256" key="3">
    <source>
        <dbReference type="ARBA" id="ARBA00022603"/>
    </source>
</evidence>
<dbReference type="InterPro" id="IPR029063">
    <property type="entry name" value="SAM-dependent_MTases_sf"/>
</dbReference>
<comment type="function">
    <text evidence="6">Specifically methylates the N4 position of cytidine in position 1402 (C1402) of 16S rRNA.</text>
</comment>
<dbReference type="SUPFAM" id="SSF81799">
    <property type="entry name" value="Putative methyltransferase TM0872, insert domain"/>
    <property type="match status" value="1"/>
</dbReference>
<accession>A0A8J2Z2S7</accession>
<gene>
    <name evidence="6 7" type="primary">rsmH</name>
    <name evidence="7" type="ORF">GCM10010995_05030</name>
</gene>
<evidence type="ECO:0000256" key="5">
    <source>
        <dbReference type="ARBA" id="ARBA00022691"/>
    </source>
</evidence>
<comment type="similarity">
    <text evidence="1 6">Belongs to the methyltransferase superfamily. RsmH family.</text>
</comment>
<keyword evidence="4 6" id="KW-0808">Transferase</keyword>
<dbReference type="NCBIfam" id="TIGR00006">
    <property type="entry name" value="16S rRNA (cytosine(1402)-N(4))-methyltransferase RsmH"/>
    <property type="match status" value="1"/>
</dbReference>
<dbReference type="InterPro" id="IPR002903">
    <property type="entry name" value="RsmH"/>
</dbReference>
<name>A0A8J2Z2S7_9GAMM</name>
<dbReference type="HAMAP" id="MF_01007">
    <property type="entry name" value="16SrRNA_methyltr_H"/>
    <property type="match status" value="1"/>
</dbReference>
<sequence length="308" mass="34096">MHYSVLLNESIAALAIKADGIYVDGTFGRGGHSRQILAGLTTGKLIAFDRDLEAIEYAKVHFKAEIESGKLILVHAPFSTMAHALTELGFAGKVDGVLLDLGVSSPQLDVAERGFSFMKDGPLDMRMDQTKGLSAEDILINYDAEELAHIFREYGEEKHAWRIAQAIKAALAKGDILDRTLKLASLIEKTIGKKEKKHPATRCFQALRICVNAELDEVSTTLNDAFEVLKPSGHLAVISFHSLEDRIVKQFMTKLVKGEDKKLPRGMPILEEFVPKAKWCVKQGKASSKELEENVRSRSAILRAVERL</sequence>
<dbReference type="GO" id="GO:0071424">
    <property type="term" value="F:rRNA (cytosine-N4-)-methyltransferase activity"/>
    <property type="evidence" value="ECO:0007669"/>
    <property type="project" value="UniProtKB-UniRule"/>
</dbReference>
<comment type="catalytic activity">
    <reaction evidence="6">
        <text>cytidine(1402) in 16S rRNA + S-adenosyl-L-methionine = N(4)-methylcytidine(1402) in 16S rRNA + S-adenosyl-L-homocysteine + H(+)</text>
        <dbReference type="Rhea" id="RHEA:42928"/>
        <dbReference type="Rhea" id="RHEA-COMP:10286"/>
        <dbReference type="Rhea" id="RHEA-COMP:10287"/>
        <dbReference type="ChEBI" id="CHEBI:15378"/>
        <dbReference type="ChEBI" id="CHEBI:57856"/>
        <dbReference type="ChEBI" id="CHEBI:59789"/>
        <dbReference type="ChEBI" id="CHEBI:74506"/>
        <dbReference type="ChEBI" id="CHEBI:82748"/>
        <dbReference type="EC" id="2.1.1.199"/>
    </reaction>
</comment>
<dbReference type="GO" id="GO:0070475">
    <property type="term" value="P:rRNA base methylation"/>
    <property type="evidence" value="ECO:0007669"/>
    <property type="project" value="UniProtKB-UniRule"/>
</dbReference>
<evidence type="ECO:0000313" key="7">
    <source>
        <dbReference type="EMBL" id="GGF90715.1"/>
    </source>
</evidence>